<dbReference type="AlphaFoldDB" id="A0AAI9WZM3"/>
<evidence type="ECO:0000256" key="6">
    <source>
        <dbReference type="ARBA" id="ARBA00023033"/>
    </source>
</evidence>
<keyword evidence="3" id="KW-0285">Flavoprotein</keyword>
<reference evidence="7" key="1">
    <citation type="journal article" date="2022" name="DNA Res.">
        <title>Genome analysis of five recently described species of the CUG-Ser clade uncovers Candida theae as a new hybrid lineage with pathogenic potential in the Candida parapsilosis species complex.</title>
        <authorList>
            <person name="Mixao V."/>
            <person name="Del Olmo V."/>
            <person name="Hegedusova E."/>
            <person name="Saus E."/>
            <person name="Pryszcz L."/>
            <person name="Cillingova A."/>
            <person name="Nosek J."/>
            <person name="Gabaldon T."/>
        </authorList>
    </citation>
    <scope>NUCLEOTIDE SEQUENCE</scope>
    <source>
        <strain evidence="7">CBS 10844</strain>
    </source>
</reference>
<comment type="similarity">
    <text evidence="2">Belongs to the nitronate monooxygenase family. NMO class I subfamily.</text>
</comment>
<proteinExistence type="inferred from homology"/>
<keyword evidence="4" id="KW-0288">FMN</keyword>
<dbReference type="PANTHER" id="PTHR42747:SF3">
    <property type="entry name" value="NITRONATE MONOOXYGENASE-RELATED"/>
    <property type="match status" value="1"/>
</dbReference>
<dbReference type="SUPFAM" id="SSF51412">
    <property type="entry name" value="Inosine monophosphate dehydrogenase (IMPDH)"/>
    <property type="match status" value="1"/>
</dbReference>
<dbReference type="Pfam" id="PF03060">
    <property type="entry name" value="NMO"/>
    <property type="match status" value="1"/>
</dbReference>
<dbReference type="PANTHER" id="PTHR42747">
    <property type="entry name" value="NITRONATE MONOOXYGENASE-RELATED"/>
    <property type="match status" value="1"/>
</dbReference>
<dbReference type="EMBL" id="JAHUZD010000023">
    <property type="protein sequence ID" value="KAI3406566.2"/>
    <property type="molecule type" value="Genomic_DNA"/>
</dbReference>
<sequence>MIAQRSSSKCLLEKLDISYPIFQSPMAGVSTPEMASAVTNSGGLGAIPLAPINFLHPNSIDKLKSLIDSYTLGLANKNNSNTINLNFFCHKVEPEPISSEIANWKTLYQNALNLPESILGKTKFTNGNISFRETEQDEQSLGKLFDFLEQYKPKLTSFHFGVPSHATIAKLHELDAMVFVTATSIDEVRVLCEGGEGGEGGGGVDGIILQGYEAGGHRGNFLTKSIWDENLSTQSLFQKTKQYVEKLEQDKRPFLVPAGGIMNTSQINWYIKNGASACQLGTVFLASPESTTSSFFSKLTQATPVLNNTIMIDVVSGKPARCIRTEFIDNLYKEYQSGPKSLPPYGYMYSAYKQLKTIAETAEPDTTLRFALNKDIGFYLAGQNFYQLEKGSTREIMKKLTTNLEQDLQP</sequence>
<evidence type="ECO:0000256" key="5">
    <source>
        <dbReference type="ARBA" id="ARBA00023002"/>
    </source>
</evidence>
<gene>
    <name evidence="7" type="ORF">KGF56_000698</name>
</gene>
<evidence type="ECO:0000313" key="8">
    <source>
        <dbReference type="Proteomes" id="UP001202479"/>
    </source>
</evidence>
<evidence type="ECO:0000256" key="1">
    <source>
        <dbReference type="ARBA" id="ARBA00001917"/>
    </source>
</evidence>
<comment type="cofactor">
    <cofactor evidence="1">
        <name>FMN</name>
        <dbReference type="ChEBI" id="CHEBI:58210"/>
    </cofactor>
</comment>
<organism evidence="7 8">
    <name type="scientific">Candida oxycetoniae</name>
    <dbReference type="NCBI Taxonomy" id="497107"/>
    <lineage>
        <taxon>Eukaryota</taxon>
        <taxon>Fungi</taxon>
        <taxon>Dikarya</taxon>
        <taxon>Ascomycota</taxon>
        <taxon>Saccharomycotina</taxon>
        <taxon>Pichiomycetes</taxon>
        <taxon>Debaryomycetaceae</taxon>
        <taxon>Candida/Lodderomyces clade</taxon>
        <taxon>Candida</taxon>
    </lineage>
</organism>
<evidence type="ECO:0000256" key="3">
    <source>
        <dbReference type="ARBA" id="ARBA00022630"/>
    </source>
</evidence>
<accession>A0AAI9WZM3</accession>
<comment type="caution">
    <text evidence="7">The sequence shown here is derived from an EMBL/GenBank/DDBJ whole genome shotgun (WGS) entry which is preliminary data.</text>
</comment>
<dbReference type="GeneID" id="73378315"/>
<dbReference type="GO" id="GO:0018580">
    <property type="term" value="F:nitronate monooxygenase activity"/>
    <property type="evidence" value="ECO:0007669"/>
    <property type="project" value="InterPro"/>
</dbReference>
<dbReference type="InterPro" id="IPR004136">
    <property type="entry name" value="NMO"/>
</dbReference>
<dbReference type="CDD" id="cd04730">
    <property type="entry name" value="NPD_like"/>
    <property type="match status" value="1"/>
</dbReference>
<dbReference type="RefSeq" id="XP_049182311.1">
    <property type="nucleotide sequence ID" value="XM_049326635.1"/>
</dbReference>
<keyword evidence="6" id="KW-0503">Monooxygenase</keyword>
<evidence type="ECO:0000256" key="4">
    <source>
        <dbReference type="ARBA" id="ARBA00022643"/>
    </source>
</evidence>
<name>A0AAI9WZM3_9ASCO</name>
<evidence type="ECO:0000313" key="7">
    <source>
        <dbReference type="EMBL" id="KAI3406566.2"/>
    </source>
</evidence>
<dbReference type="Gene3D" id="3.20.20.70">
    <property type="entry name" value="Aldolase class I"/>
    <property type="match status" value="1"/>
</dbReference>
<dbReference type="Proteomes" id="UP001202479">
    <property type="component" value="Unassembled WGS sequence"/>
</dbReference>
<dbReference type="InterPro" id="IPR013785">
    <property type="entry name" value="Aldolase_TIM"/>
</dbReference>
<keyword evidence="5" id="KW-0560">Oxidoreductase</keyword>
<evidence type="ECO:0008006" key="9">
    <source>
        <dbReference type="Google" id="ProtNLM"/>
    </source>
</evidence>
<evidence type="ECO:0000256" key="2">
    <source>
        <dbReference type="ARBA" id="ARBA00009881"/>
    </source>
</evidence>
<keyword evidence="8" id="KW-1185">Reference proteome</keyword>
<protein>
    <recommendedName>
        <fullName evidence="9">Nitronate monooxygenase domain-containing protein</fullName>
    </recommendedName>
</protein>